<dbReference type="EMBL" id="MGGZ01000037">
    <property type="protein sequence ID" value="OGM56232.1"/>
    <property type="molecule type" value="Genomic_DNA"/>
</dbReference>
<keyword evidence="1" id="KW-1133">Transmembrane helix</keyword>
<organism evidence="2 3">
    <name type="scientific">Candidatus Woesebacteria bacterium RIFCSPHIGHO2_12_FULL_46_16</name>
    <dbReference type="NCBI Taxonomy" id="1802513"/>
    <lineage>
        <taxon>Bacteria</taxon>
        <taxon>Candidatus Woeseibacteriota</taxon>
    </lineage>
</organism>
<dbReference type="STRING" id="1802513.A3E46_00850"/>
<feature type="transmembrane region" description="Helical" evidence="1">
    <location>
        <begin position="60"/>
        <end position="80"/>
    </location>
</feature>
<comment type="caution">
    <text evidence="2">The sequence shown here is derived from an EMBL/GenBank/DDBJ whole genome shotgun (WGS) entry which is preliminary data.</text>
</comment>
<keyword evidence="1" id="KW-0472">Membrane</keyword>
<sequence length="118" mass="12612">MDNKLSQLEIKSLPFGQYFLGGILLSVALILGSLAVQKFLPPVVPLFYGLAEGEEQLAPKIFLSLPAVVSLLILLINGLISLKIQDEFLKKALVLAAIGSSFFAAITIVKIALLVGSF</sequence>
<accession>A0A1F8AWW0</accession>
<reference evidence="2 3" key="1">
    <citation type="journal article" date="2016" name="Nat. Commun.">
        <title>Thousands of microbial genomes shed light on interconnected biogeochemical processes in an aquifer system.</title>
        <authorList>
            <person name="Anantharaman K."/>
            <person name="Brown C.T."/>
            <person name="Hug L.A."/>
            <person name="Sharon I."/>
            <person name="Castelle C.J."/>
            <person name="Probst A.J."/>
            <person name="Thomas B.C."/>
            <person name="Singh A."/>
            <person name="Wilkins M.J."/>
            <person name="Karaoz U."/>
            <person name="Brodie E.L."/>
            <person name="Williams K.H."/>
            <person name="Hubbard S.S."/>
            <person name="Banfield J.F."/>
        </authorList>
    </citation>
    <scope>NUCLEOTIDE SEQUENCE [LARGE SCALE GENOMIC DNA]</scope>
</reference>
<proteinExistence type="predicted"/>
<dbReference type="AlphaFoldDB" id="A0A1F8AWW0"/>
<evidence type="ECO:0008006" key="4">
    <source>
        <dbReference type="Google" id="ProtNLM"/>
    </source>
</evidence>
<gene>
    <name evidence="2" type="ORF">A3E46_00850</name>
</gene>
<evidence type="ECO:0000256" key="1">
    <source>
        <dbReference type="SAM" id="Phobius"/>
    </source>
</evidence>
<name>A0A1F8AWW0_9BACT</name>
<feature type="transmembrane region" description="Helical" evidence="1">
    <location>
        <begin position="92"/>
        <end position="115"/>
    </location>
</feature>
<feature type="transmembrane region" description="Helical" evidence="1">
    <location>
        <begin position="18"/>
        <end position="40"/>
    </location>
</feature>
<keyword evidence="1" id="KW-0812">Transmembrane</keyword>
<dbReference type="Proteomes" id="UP000178313">
    <property type="component" value="Unassembled WGS sequence"/>
</dbReference>
<evidence type="ECO:0000313" key="3">
    <source>
        <dbReference type="Proteomes" id="UP000178313"/>
    </source>
</evidence>
<evidence type="ECO:0000313" key="2">
    <source>
        <dbReference type="EMBL" id="OGM56232.1"/>
    </source>
</evidence>
<protein>
    <recommendedName>
        <fullName evidence="4">DUF1648 domain-containing protein</fullName>
    </recommendedName>
</protein>